<evidence type="ECO:0000313" key="2">
    <source>
        <dbReference type="Proteomes" id="UP001230649"/>
    </source>
</evidence>
<protein>
    <submittedName>
        <fullName evidence="1">Uncharacterized protein</fullName>
    </submittedName>
</protein>
<keyword evidence="2" id="KW-1185">Reference proteome</keyword>
<dbReference type="EMBL" id="JASBWS010000012">
    <property type="protein sequence ID" value="KAJ9113578.1"/>
    <property type="molecule type" value="Genomic_DNA"/>
</dbReference>
<name>A0ACC2WQ32_9TREE</name>
<comment type="caution">
    <text evidence="1">The sequence shown here is derived from an EMBL/GenBank/DDBJ whole genome shotgun (WGS) entry which is preliminary data.</text>
</comment>
<accession>A0ACC2WQ32</accession>
<sequence length="569" mass="60966">MSTESRLISTLSRHPGVVVGDGAVGKRQTTADIEVLLAVTKTCLLISYTTNSFPSEYVPTVFDNYSAQIQVDGAPVSLGLWDTAGQEDYDRLRPLSYPATDVFLICFSVVSPPSFENVRTKWYPEVQHHCPSTPKILVGTKLDLRRDQVTLDKLKAKRQVPVEYSQGVAMANETKAAKYLECSALTQQNLKTVFDEAIRVVCVGRILCSVLFLLPPGEERIVDAPGAKPDRLLAYTFAEDGNNRKCAPSYNLQFLAVQENLIVTVESFLVYSALAQGWTVTIQDYEGPNAAFIAGRLEGRGVLDGIRATLKFGKLGLTDPKIAIWGYSGGGAASGWAAALQPTYAPELNIVGVAQGGTPANLTATADFIDGGASAGSSLPLVFASIAGVADAYPDFKARVNELATPAGATELAKTRQRCAPANILAYLNQQVLSTKYFTSGPATLSARVEDTPRVPLYVYHAVNDDIVPYAPASVMADRYCANGATIEFVSDVNPSTQHFTMELLHFPQVIAWLKGRFDGTIVPSGCKYTNISQTLVGSEQVASSVGGAQMAQALDAAMAIAVNSPLVM</sequence>
<evidence type="ECO:0000313" key="1">
    <source>
        <dbReference type="EMBL" id="KAJ9113578.1"/>
    </source>
</evidence>
<organism evidence="1 2">
    <name type="scientific">Naganishia adeliensis</name>
    <dbReference type="NCBI Taxonomy" id="92952"/>
    <lineage>
        <taxon>Eukaryota</taxon>
        <taxon>Fungi</taxon>
        <taxon>Dikarya</taxon>
        <taxon>Basidiomycota</taxon>
        <taxon>Agaricomycotina</taxon>
        <taxon>Tremellomycetes</taxon>
        <taxon>Filobasidiales</taxon>
        <taxon>Filobasidiaceae</taxon>
        <taxon>Naganishia</taxon>
    </lineage>
</organism>
<proteinExistence type="predicted"/>
<dbReference type="Proteomes" id="UP001230649">
    <property type="component" value="Unassembled WGS sequence"/>
</dbReference>
<gene>
    <name evidence="1" type="ORF">QFC20_001930</name>
</gene>
<reference evidence="1" key="1">
    <citation type="submission" date="2023-04" db="EMBL/GenBank/DDBJ databases">
        <title>Draft Genome sequencing of Naganishia species isolated from polar environments using Oxford Nanopore Technology.</title>
        <authorList>
            <person name="Leo P."/>
            <person name="Venkateswaran K."/>
        </authorList>
    </citation>
    <scope>NUCLEOTIDE SEQUENCE</scope>
    <source>
        <strain evidence="1">MNA-CCFEE 5262</strain>
    </source>
</reference>